<comment type="pathway">
    <text evidence="1">Protein modification; protein ubiquitination.</text>
</comment>
<dbReference type="AlphaFoldDB" id="A0A7J0DG01"/>
<evidence type="ECO:0000313" key="7">
    <source>
        <dbReference type="Proteomes" id="UP000585474"/>
    </source>
</evidence>
<organism evidence="6 7">
    <name type="scientific">Actinidia rufa</name>
    <dbReference type="NCBI Taxonomy" id="165716"/>
    <lineage>
        <taxon>Eukaryota</taxon>
        <taxon>Viridiplantae</taxon>
        <taxon>Streptophyta</taxon>
        <taxon>Embryophyta</taxon>
        <taxon>Tracheophyta</taxon>
        <taxon>Spermatophyta</taxon>
        <taxon>Magnoliopsida</taxon>
        <taxon>eudicotyledons</taxon>
        <taxon>Gunneridae</taxon>
        <taxon>Pentapetalae</taxon>
        <taxon>asterids</taxon>
        <taxon>Ericales</taxon>
        <taxon>Actinidiaceae</taxon>
        <taxon>Actinidia</taxon>
    </lineage>
</organism>
<keyword evidence="3" id="KW-0040">ANK repeat</keyword>
<dbReference type="InterPro" id="IPR044515">
    <property type="entry name" value="ABTB1"/>
</dbReference>
<dbReference type="FunFam" id="3.30.710.10:FF:000144">
    <property type="entry name" value="BTB/POZ domain-containing protein"/>
    <property type="match status" value="1"/>
</dbReference>
<dbReference type="OrthoDB" id="684045at2759"/>
<evidence type="ECO:0000256" key="1">
    <source>
        <dbReference type="ARBA" id="ARBA00004906"/>
    </source>
</evidence>
<dbReference type="GO" id="GO:0000151">
    <property type="term" value="C:ubiquitin ligase complex"/>
    <property type="evidence" value="ECO:0007669"/>
    <property type="project" value="TreeGrafter"/>
</dbReference>
<dbReference type="PROSITE" id="PS50097">
    <property type="entry name" value="BTB"/>
    <property type="match status" value="2"/>
</dbReference>
<protein>
    <submittedName>
        <fullName evidence="6">Ankyrin repeat family protein</fullName>
    </submittedName>
</protein>
<evidence type="ECO:0000256" key="4">
    <source>
        <dbReference type="SAM" id="MobiDB-lite"/>
    </source>
</evidence>
<dbReference type="Gene3D" id="3.30.710.10">
    <property type="entry name" value="Potassium Channel Kv1.1, Chain A"/>
    <property type="match status" value="2"/>
</dbReference>
<dbReference type="SMART" id="SM00225">
    <property type="entry name" value="BTB"/>
    <property type="match status" value="2"/>
</dbReference>
<dbReference type="InterPro" id="IPR000210">
    <property type="entry name" value="BTB/POZ_dom"/>
</dbReference>
<comment type="caution">
    <text evidence="6">The sequence shown here is derived from an EMBL/GenBank/DDBJ whole genome shotgun (WGS) entry which is preliminary data.</text>
</comment>
<gene>
    <name evidence="6" type="ORF">Acr_00g0030120</name>
</gene>
<feature type="compositionally biased region" description="Polar residues" evidence="4">
    <location>
        <begin position="453"/>
        <end position="462"/>
    </location>
</feature>
<evidence type="ECO:0000256" key="3">
    <source>
        <dbReference type="ARBA" id="ARBA00023043"/>
    </source>
</evidence>
<evidence type="ECO:0000256" key="2">
    <source>
        <dbReference type="ARBA" id="ARBA00022737"/>
    </source>
</evidence>
<name>A0A7J0DG01_9ERIC</name>
<dbReference type="CDD" id="cd18186">
    <property type="entry name" value="BTB_POZ_ZBTB_KLHL-like"/>
    <property type="match status" value="1"/>
</dbReference>
<feature type="region of interest" description="Disordered" evidence="4">
    <location>
        <begin position="452"/>
        <end position="473"/>
    </location>
</feature>
<feature type="domain" description="BTB" evidence="5">
    <location>
        <begin position="148"/>
        <end position="215"/>
    </location>
</feature>
<dbReference type="Proteomes" id="UP000585474">
    <property type="component" value="Unassembled WGS sequence"/>
</dbReference>
<dbReference type="EMBL" id="BJWL01000194">
    <property type="protein sequence ID" value="GFS33696.1"/>
    <property type="molecule type" value="Genomic_DNA"/>
</dbReference>
<proteinExistence type="predicted"/>
<dbReference type="SUPFAM" id="SSF54695">
    <property type="entry name" value="POZ domain"/>
    <property type="match status" value="2"/>
</dbReference>
<evidence type="ECO:0000313" key="6">
    <source>
        <dbReference type="EMBL" id="GFS33696.1"/>
    </source>
</evidence>
<keyword evidence="7" id="KW-1185">Reference proteome</keyword>
<sequence>MSERQPWTIDPDLDGIDLDPSDFGTSVPLKKVPLGDVYEASRAGDVGRLQDLLESGVNVNARDPVGLGGALLRVPRRPPRRCQDATRERRDLLRAHARPPPLGPLQAALRETFLGCCANRSWLEQADDQSAIPGNSSTGGYSSGHFPPDVVFYVQGRPIEAHRVILSARSPFFKKKFETDWKDRNEVRFSKEKLSFPALYSLVHFFYSDRLEIAVDDMEDLVRICKVSKCESLQRVVEKELIHQKYAEYKALRDVDNSQKRFILQGLSLPEEDRLPAALHRILQVSLMSDVESDLADVCVRVDKKVFRCHQVVLASRSEYYKARLSRMKDFLEGKNGFPDYTLPCLEEHDLSMEAFEKMIEYMYTDALKNLDTDQAEEMFDAASRYLLFPLKRAVADVLLPQLEMVPPAELCHWYGVLKIREYCLDVIACNFETFAETPEFRAMLLTLPPPSGDSSLRTTAPSAPGAGVNTTDQENLLDDLREKWLEAEAAELDERDESALLFDKRLEMLMLVAEQEKSASLYDDTN</sequence>
<dbReference type="PANTHER" id="PTHR46231:SF1">
    <property type="entry name" value="ANKYRIN REPEAT AND BTB_POZ DOMAIN-CONTAINING PROTEIN 1"/>
    <property type="match status" value="1"/>
</dbReference>
<accession>A0A7J0DG01</accession>
<feature type="domain" description="BTB" evidence="5">
    <location>
        <begin position="296"/>
        <end position="372"/>
    </location>
</feature>
<dbReference type="PANTHER" id="PTHR46231">
    <property type="entry name" value="ANKYRIN REPEAT AND BTB/POZ DOMAIN-CONTAINING PROTEIN 1"/>
    <property type="match status" value="1"/>
</dbReference>
<dbReference type="InterPro" id="IPR011333">
    <property type="entry name" value="SKP1/BTB/POZ_sf"/>
</dbReference>
<evidence type="ECO:0000259" key="5">
    <source>
        <dbReference type="PROSITE" id="PS50097"/>
    </source>
</evidence>
<dbReference type="GO" id="GO:0005737">
    <property type="term" value="C:cytoplasm"/>
    <property type="evidence" value="ECO:0007669"/>
    <property type="project" value="TreeGrafter"/>
</dbReference>
<reference evidence="7" key="1">
    <citation type="submission" date="2019-07" db="EMBL/GenBank/DDBJ databases">
        <title>De Novo Assembly of kiwifruit Actinidia rufa.</title>
        <authorList>
            <person name="Sugita-Konishi S."/>
            <person name="Sato K."/>
            <person name="Mori E."/>
            <person name="Abe Y."/>
            <person name="Kisaki G."/>
            <person name="Hamano K."/>
            <person name="Suezawa K."/>
            <person name="Otani M."/>
            <person name="Fukuda T."/>
            <person name="Manabe T."/>
            <person name="Gomi K."/>
            <person name="Tabuchi M."/>
            <person name="Akimitsu K."/>
            <person name="Kataoka I."/>
        </authorList>
    </citation>
    <scope>NUCLEOTIDE SEQUENCE [LARGE SCALE GENOMIC DNA]</scope>
    <source>
        <strain evidence="7">cv. Fuchu</strain>
    </source>
</reference>
<dbReference type="Pfam" id="PF00651">
    <property type="entry name" value="BTB"/>
    <property type="match status" value="2"/>
</dbReference>
<keyword evidence="2" id="KW-0677">Repeat</keyword>